<reference evidence="2 3" key="1">
    <citation type="submission" date="2019-02" db="EMBL/GenBank/DDBJ databases">
        <title>The genomic architecture of introgression among sibling species of bacteria.</title>
        <authorList>
            <person name="Cavassim M.I.A."/>
            <person name="Moeskjaer S."/>
            <person name="Moslemi C."/>
            <person name="Fields B."/>
            <person name="Bachmann A."/>
            <person name="Vilhjalmsson B."/>
            <person name="Schierup M.H."/>
            <person name="Young J.P.W."/>
            <person name="Andersen S.U."/>
        </authorList>
    </citation>
    <scope>NUCLEOTIDE SEQUENCE [LARGE SCALE GENOMIC DNA]</scope>
    <source>
        <strain evidence="2 3">SM135B</strain>
    </source>
</reference>
<feature type="region of interest" description="Disordered" evidence="1">
    <location>
        <begin position="32"/>
        <end position="51"/>
    </location>
</feature>
<accession>A0A7M3DW75</accession>
<evidence type="ECO:0000256" key="1">
    <source>
        <dbReference type="SAM" id="MobiDB-lite"/>
    </source>
</evidence>
<dbReference type="EMBL" id="SIOP01000001">
    <property type="protein sequence ID" value="TAY52916.1"/>
    <property type="molecule type" value="Genomic_DNA"/>
</dbReference>
<organism evidence="2 3">
    <name type="scientific">Rhizobium leguminosarum</name>
    <dbReference type="NCBI Taxonomy" id="384"/>
    <lineage>
        <taxon>Bacteria</taxon>
        <taxon>Pseudomonadati</taxon>
        <taxon>Pseudomonadota</taxon>
        <taxon>Alphaproteobacteria</taxon>
        <taxon>Hyphomicrobiales</taxon>
        <taxon>Rhizobiaceae</taxon>
        <taxon>Rhizobium/Agrobacterium group</taxon>
        <taxon>Rhizobium</taxon>
    </lineage>
</organism>
<name>A0A7M3DW75_RHILE</name>
<dbReference type="Proteomes" id="UP000292974">
    <property type="component" value="Unassembled WGS sequence"/>
</dbReference>
<dbReference type="RefSeq" id="WP_130716630.1">
    <property type="nucleotide sequence ID" value="NZ_SIOP01000001.1"/>
</dbReference>
<evidence type="ECO:0000313" key="3">
    <source>
        <dbReference type="Proteomes" id="UP000292974"/>
    </source>
</evidence>
<feature type="compositionally biased region" description="Basic and acidic residues" evidence="1">
    <location>
        <begin position="39"/>
        <end position="51"/>
    </location>
</feature>
<gene>
    <name evidence="2" type="ORF">ELH90_15420</name>
</gene>
<dbReference type="AlphaFoldDB" id="A0A7M3DW75"/>
<comment type="caution">
    <text evidence="2">The sequence shown here is derived from an EMBL/GenBank/DDBJ whole genome shotgun (WGS) entry which is preliminary data.</text>
</comment>
<evidence type="ECO:0000313" key="2">
    <source>
        <dbReference type="EMBL" id="TAY52916.1"/>
    </source>
</evidence>
<protein>
    <submittedName>
        <fullName evidence="2">Uncharacterized protein</fullName>
    </submittedName>
</protein>
<sequence>MSIPPVNRITAKECQIAQSLVAKTNVSRSAQNASQRYFQQDETRETPTSRAREPCLIPIGRLRGVVKAVSSHAEFYSIKQQHSAASERKIILDEETQNALLRGLSGVGPSKIVGYLPIYTIRQFLGTTPKALAAAAVTRGLATALFTTRTTGIKSGALYIYDRNALERLLNKEADAVQAAGLPLDADAFVAHIARVFY</sequence>
<proteinExistence type="predicted"/>